<protein>
    <submittedName>
        <fullName evidence="1">Uncharacterized protein</fullName>
    </submittedName>
</protein>
<proteinExistence type="predicted"/>
<gene>
    <name evidence="1" type="ORF">SDC9_156172</name>
</gene>
<dbReference type="AlphaFoldDB" id="A0A645F5I6"/>
<name>A0A645F5I6_9ZZZZ</name>
<organism evidence="1">
    <name type="scientific">bioreactor metagenome</name>
    <dbReference type="NCBI Taxonomy" id="1076179"/>
    <lineage>
        <taxon>unclassified sequences</taxon>
        <taxon>metagenomes</taxon>
        <taxon>ecological metagenomes</taxon>
    </lineage>
</organism>
<evidence type="ECO:0000313" key="1">
    <source>
        <dbReference type="EMBL" id="MPN08886.1"/>
    </source>
</evidence>
<reference evidence="1" key="1">
    <citation type="submission" date="2019-08" db="EMBL/GenBank/DDBJ databases">
        <authorList>
            <person name="Kucharzyk K."/>
            <person name="Murdoch R.W."/>
            <person name="Higgins S."/>
            <person name="Loffler F."/>
        </authorList>
    </citation>
    <scope>NUCLEOTIDE SEQUENCE</scope>
</reference>
<comment type="caution">
    <text evidence="1">The sequence shown here is derived from an EMBL/GenBank/DDBJ whole genome shotgun (WGS) entry which is preliminary data.</text>
</comment>
<sequence length="76" mass="8221">MEGLLLFDAFQQADAALVDAGFAKRDGQRSREHGGNACLLALLALIVQLGIDVDEHAVFIGRHKLRLPLPLRESAA</sequence>
<accession>A0A645F5I6</accession>
<dbReference type="EMBL" id="VSSQ01054978">
    <property type="protein sequence ID" value="MPN08886.1"/>
    <property type="molecule type" value="Genomic_DNA"/>
</dbReference>